<dbReference type="GO" id="GO:0051536">
    <property type="term" value="F:iron-sulfur cluster binding"/>
    <property type="evidence" value="ECO:0007669"/>
    <property type="project" value="InterPro"/>
</dbReference>
<protein>
    <submittedName>
        <fullName evidence="2">Ferredoxin</fullName>
    </submittedName>
</protein>
<accession>A0A418WG18</accession>
<proteinExistence type="predicted"/>
<keyword evidence="3" id="KW-1185">Reference proteome</keyword>
<evidence type="ECO:0000313" key="2">
    <source>
        <dbReference type="EMBL" id="RJF88859.1"/>
    </source>
</evidence>
<dbReference type="OrthoDB" id="7858822at2"/>
<dbReference type="PROSITE" id="PS51085">
    <property type="entry name" value="2FE2S_FER_2"/>
    <property type="match status" value="1"/>
</dbReference>
<dbReference type="RefSeq" id="WP_119779795.1">
    <property type="nucleotide sequence ID" value="NZ_QYUK01000011.1"/>
</dbReference>
<organism evidence="2 3">
    <name type="scientific">Oleomonas cavernae</name>
    <dbReference type="NCBI Taxonomy" id="2320859"/>
    <lineage>
        <taxon>Bacteria</taxon>
        <taxon>Pseudomonadati</taxon>
        <taxon>Pseudomonadota</taxon>
        <taxon>Alphaproteobacteria</taxon>
        <taxon>Acetobacterales</taxon>
        <taxon>Acetobacteraceae</taxon>
        <taxon>Oleomonas</taxon>
    </lineage>
</organism>
<dbReference type="Gene3D" id="3.10.20.30">
    <property type="match status" value="1"/>
</dbReference>
<feature type="domain" description="2Fe-2S ferredoxin-type" evidence="1">
    <location>
        <begin position="3"/>
        <end position="96"/>
    </location>
</feature>
<dbReference type="EMBL" id="QYUK01000011">
    <property type="protein sequence ID" value="RJF88859.1"/>
    <property type="molecule type" value="Genomic_DNA"/>
</dbReference>
<dbReference type="AlphaFoldDB" id="A0A418WG18"/>
<dbReference type="InterPro" id="IPR012675">
    <property type="entry name" value="Beta-grasp_dom_sf"/>
</dbReference>
<reference evidence="2 3" key="1">
    <citation type="submission" date="2018-09" db="EMBL/GenBank/DDBJ databases">
        <authorList>
            <person name="Zhu H."/>
        </authorList>
    </citation>
    <scope>NUCLEOTIDE SEQUENCE [LARGE SCALE GENOMIC DNA]</scope>
    <source>
        <strain evidence="2 3">K1W22B-8</strain>
    </source>
</reference>
<name>A0A418WG18_9PROT</name>
<gene>
    <name evidence="2" type="ORF">D3874_19310</name>
</gene>
<dbReference type="Proteomes" id="UP000284605">
    <property type="component" value="Unassembled WGS sequence"/>
</dbReference>
<comment type="caution">
    <text evidence="2">The sequence shown here is derived from an EMBL/GenBank/DDBJ whole genome shotgun (WGS) entry which is preliminary data.</text>
</comment>
<dbReference type="Pfam" id="PF00111">
    <property type="entry name" value="Fer2"/>
    <property type="match status" value="1"/>
</dbReference>
<sequence length="109" mass="11931">MVARYIIEIEDCGRRFPCPEDEGVLQAMERQGWQAIPVGCRNGGCGRCLIRVICGAFRTGLMSRRHVSEGQGAQGLALACRLYPQSDLTVRLATPHDRAATENENARGA</sequence>
<evidence type="ECO:0000313" key="3">
    <source>
        <dbReference type="Proteomes" id="UP000284605"/>
    </source>
</evidence>
<dbReference type="CDD" id="cd00207">
    <property type="entry name" value="fer2"/>
    <property type="match status" value="1"/>
</dbReference>
<dbReference type="InterPro" id="IPR036010">
    <property type="entry name" value="2Fe-2S_ferredoxin-like_sf"/>
</dbReference>
<dbReference type="SUPFAM" id="SSF54292">
    <property type="entry name" value="2Fe-2S ferredoxin-like"/>
    <property type="match status" value="1"/>
</dbReference>
<dbReference type="InterPro" id="IPR001041">
    <property type="entry name" value="2Fe-2S_ferredoxin-type"/>
</dbReference>
<evidence type="ECO:0000259" key="1">
    <source>
        <dbReference type="PROSITE" id="PS51085"/>
    </source>
</evidence>